<keyword evidence="3 6" id="KW-1133">Transmembrane helix</keyword>
<keyword evidence="4 6" id="KW-0472">Membrane</keyword>
<keyword evidence="2 6" id="KW-0812">Transmembrane</keyword>
<evidence type="ECO:0000256" key="2">
    <source>
        <dbReference type="ARBA" id="ARBA00022692"/>
    </source>
</evidence>
<gene>
    <name evidence="8" type="ORF">E3Q01_03322</name>
    <name evidence="7" type="ORF">E3Q02_03312</name>
</gene>
<evidence type="ECO:0000256" key="5">
    <source>
        <dbReference type="SAM" id="MobiDB-lite"/>
    </source>
</evidence>
<dbReference type="InterPro" id="IPR029208">
    <property type="entry name" value="COX14"/>
</dbReference>
<evidence type="ECO:0000313" key="10">
    <source>
        <dbReference type="Proteomes" id="UP000310708"/>
    </source>
</evidence>
<dbReference type="GO" id="GO:0016020">
    <property type="term" value="C:membrane"/>
    <property type="evidence" value="ECO:0007669"/>
    <property type="project" value="UniProtKB-SubCell"/>
</dbReference>
<feature type="transmembrane region" description="Helical" evidence="6">
    <location>
        <begin position="132"/>
        <end position="153"/>
    </location>
</feature>
<name>A0A4T0PJJ3_9BASI</name>
<proteinExistence type="predicted"/>
<comment type="subcellular location">
    <subcellularLocation>
        <location evidence="1">Membrane</location>
        <topology evidence="1">Single-pass membrane protein</topology>
    </subcellularLocation>
</comment>
<dbReference type="EMBL" id="SPRX01000046">
    <property type="protein sequence ID" value="TIC63513.1"/>
    <property type="molecule type" value="Genomic_DNA"/>
</dbReference>
<evidence type="ECO:0000256" key="1">
    <source>
        <dbReference type="ARBA" id="ARBA00004167"/>
    </source>
</evidence>
<feature type="compositionally biased region" description="Basic and acidic residues" evidence="5">
    <location>
        <begin position="45"/>
        <end position="54"/>
    </location>
</feature>
<dbReference type="AlphaFoldDB" id="A0A4T0PJJ3"/>
<reference evidence="9 10" key="1">
    <citation type="submission" date="2019-03" db="EMBL/GenBank/DDBJ databases">
        <title>Sequencing 25 genomes of Wallemia mellicola.</title>
        <authorList>
            <person name="Gostincar C."/>
        </authorList>
    </citation>
    <scope>NUCLEOTIDE SEQUENCE [LARGE SCALE GENOMIC DNA]</scope>
    <source>
        <strain evidence="7 9">EXF-1274</strain>
        <strain evidence="8 10">EXF-757</strain>
    </source>
</reference>
<evidence type="ECO:0000256" key="6">
    <source>
        <dbReference type="SAM" id="Phobius"/>
    </source>
</evidence>
<feature type="region of interest" description="Disordered" evidence="5">
    <location>
        <begin position="30"/>
        <end position="59"/>
    </location>
</feature>
<evidence type="ECO:0008006" key="11">
    <source>
        <dbReference type="Google" id="ProtNLM"/>
    </source>
</evidence>
<evidence type="ECO:0000313" key="8">
    <source>
        <dbReference type="EMBL" id="TIC63513.1"/>
    </source>
</evidence>
<evidence type="ECO:0000256" key="3">
    <source>
        <dbReference type="ARBA" id="ARBA00022989"/>
    </source>
</evidence>
<dbReference type="EMBL" id="SPRW01000042">
    <property type="protein sequence ID" value="TIC62821.1"/>
    <property type="molecule type" value="Genomic_DNA"/>
</dbReference>
<dbReference type="Proteomes" id="UP000310708">
    <property type="component" value="Unassembled WGS sequence"/>
</dbReference>
<evidence type="ECO:0000313" key="9">
    <source>
        <dbReference type="Proteomes" id="UP000309601"/>
    </source>
</evidence>
<dbReference type="Pfam" id="PF14880">
    <property type="entry name" value="COX14"/>
    <property type="match status" value="1"/>
</dbReference>
<sequence length="185" mass="20462">MASKIVESCTLSDGRRVIVDADGNVAVTIGSLPKSTSHTKRRERKSVDSSEKQTKSVQELSRHVVRALATTHTDIHPTPSVDYLLSECEKAVQQGEDVEAILERLRRKQGKNELPGAWTELSTSSAYRVADIAHRAFVSVLAGVTVYGTFTLITGYNNHKKMRLEALEKHQNDLSLKEDTSQNST</sequence>
<organism evidence="8 10">
    <name type="scientific">Wallemia mellicola</name>
    <dbReference type="NCBI Taxonomy" id="1708541"/>
    <lineage>
        <taxon>Eukaryota</taxon>
        <taxon>Fungi</taxon>
        <taxon>Dikarya</taxon>
        <taxon>Basidiomycota</taxon>
        <taxon>Wallemiomycotina</taxon>
        <taxon>Wallemiomycetes</taxon>
        <taxon>Wallemiales</taxon>
        <taxon>Wallemiaceae</taxon>
        <taxon>Wallemia</taxon>
    </lineage>
</organism>
<dbReference type="Proteomes" id="UP000309601">
    <property type="component" value="Unassembled WGS sequence"/>
</dbReference>
<comment type="caution">
    <text evidence="8">The sequence shown here is derived from an EMBL/GenBank/DDBJ whole genome shotgun (WGS) entry which is preliminary data.</text>
</comment>
<evidence type="ECO:0000256" key="4">
    <source>
        <dbReference type="ARBA" id="ARBA00023136"/>
    </source>
</evidence>
<evidence type="ECO:0000313" key="7">
    <source>
        <dbReference type="EMBL" id="TIC62821.1"/>
    </source>
</evidence>
<protein>
    <recommendedName>
        <fullName evidence="11">Transmembrane protein</fullName>
    </recommendedName>
</protein>
<accession>A0A4T0PJJ3</accession>